<protein>
    <recommendedName>
        <fullName evidence="3">HAT C-terminal dimerisation domain-containing protein</fullName>
    </recommendedName>
</protein>
<dbReference type="InterPro" id="IPR012337">
    <property type="entry name" value="RNaseH-like_sf"/>
</dbReference>
<accession>A0A9P5YM46</accession>
<dbReference type="OrthoDB" id="3262464at2759"/>
<dbReference type="AlphaFoldDB" id="A0A9P5YM46"/>
<organism evidence="1 2">
    <name type="scientific">Pholiota conissans</name>
    <dbReference type="NCBI Taxonomy" id="109636"/>
    <lineage>
        <taxon>Eukaryota</taxon>
        <taxon>Fungi</taxon>
        <taxon>Dikarya</taxon>
        <taxon>Basidiomycota</taxon>
        <taxon>Agaricomycotina</taxon>
        <taxon>Agaricomycetes</taxon>
        <taxon>Agaricomycetidae</taxon>
        <taxon>Agaricales</taxon>
        <taxon>Agaricineae</taxon>
        <taxon>Strophariaceae</taxon>
        <taxon>Pholiota</taxon>
    </lineage>
</organism>
<reference evidence="1" key="1">
    <citation type="submission" date="2020-11" db="EMBL/GenBank/DDBJ databases">
        <authorList>
            <consortium name="DOE Joint Genome Institute"/>
            <person name="Ahrendt S."/>
            <person name="Riley R."/>
            <person name="Andreopoulos W."/>
            <person name="Labutti K."/>
            <person name="Pangilinan J."/>
            <person name="Ruiz-Duenas F.J."/>
            <person name="Barrasa J.M."/>
            <person name="Sanchez-Garcia M."/>
            <person name="Camarero S."/>
            <person name="Miyauchi S."/>
            <person name="Serrano A."/>
            <person name="Linde D."/>
            <person name="Babiker R."/>
            <person name="Drula E."/>
            <person name="Ayuso-Fernandez I."/>
            <person name="Pacheco R."/>
            <person name="Padilla G."/>
            <person name="Ferreira P."/>
            <person name="Barriuso J."/>
            <person name="Kellner H."/>
            <person name="Castanera R."/>
            <person name="Alfaro M."/>
            <person name="Ramirez L."/>
            <person name="Pisabarro A.G."/>
            <person name="Kuo A."/>
            <person name="Tritt A."/>
            <person name="Lipzen A."/>
            <person name="He G."/>
            <person name="Yan M."/>
            <person name="Ng V."/>
            <person name="Cullen D."/>
            <person name="Martin F."/>
            <person name="Rosso M.-N."/>
            <person name="Henrissat B."/>
            <person name="Hibbett D."/>
            <person name="Martinez A.T."/>
            <person name="Grigoriev I.V."/>
        </authorList>
    </citation>
    <scope>NUCLEOTIDE SEQUENCE</scope>
    <source>
        <strain evidence="1">CIRM-BRFM 674</strain>
    </source>
</reference>
<evidence type="ECO:0000313" key="2">
    <source>
        <dbReference type="Proteomes" id="UP000807469"/>
    </source>
</evidence>
<dbReference type="EMBL" id="MU155706">
    <property type="protein sequence ID" value="KAF9471341.1"/>
    <property type="molecule type" value="Genomic_DNA"/>
</dbReference>
<evidence type="ECO:0000313" key="1">
    <source>
        <dbReference type="EMBL" id="KAF9471341.1"/>
    </source>
</evidence>
<evidence type="ECO:0008006" key="3">
    <source>
        <dbReference type="Google" id="ProtNLM"/>
    </source>
</evidence>
<dbReference type="SUPFAM" id="SSF53098">
    <property type="entry name" value="Ribonuclease H-like"/>
    <property type="match status" value="1"/>
</dbReference>
<comment type="caution">
    <text evidence="1">The sequence shown here is derived from an EMBL/GenBank/DDBJ whole genome shotgun (WGS) entry which is preliminary data.</text>
</comment>
<dbReference type="Proteomes" id="UP000807469">
    <property type="component" value="Unassembled WGS sequence"/>
</dbReference>
<proteinExistence type="predicted"/>
<sequence>MFKCPVLPCERAFSSSKEINTNHRSSLGAEFIEVLQMYKYLVRGHRLDFTKGMLATEEECVALDISPSTLDNLLISGNIEALEAIISSSY</sequence>
<name>A0A9P5YM46_9AGAR</name>
<keyword evidence="2" id="KW-1185">Reference proteome</keyword>
<gene>
    <name evidence="1" type="ORF">BDN70DRAFT_820134</name>
</gene>